<reference evidence="2 3" key="1">
    <citation type="journal article" date="2007" name="Science">
        <title>The Chlamydomonas genome reveals the evolution of key animal and plant functions.</title>
        <authorList>
            <person name="Merchant S.S."/>
            <person name="Prochnik S.E."/>
            <person name="Vallon O."/>
            <person name="Harris E.H."/>
            <person name="Karpowicz S.J."/>
            <person name="Witman G.B."/>
            <person name="Terry A."/>
            <person name="Salamov A."/>
            <person name="Fritz-Laylin L.K."/>
            <person name="Marechal-Drouard L."/>
            <person name="Marshall W.F."/>
            <person name="Qu L.H."/>
            <person name="Nelson D.R."/>
            <person name="Sanderfoot A.A."/>
            <person name="Spalding M.H."/>
            <person name="Kapitonov V.V."/>
            <person name="Ren Q."/>
            <person name="Ferris P."/>
            <person name="Lindquist E."/>
            <person name="Shapiro H."/>
            <person name="Lucas S.M."/>
            <person name="Grimwood J."/>
            <person name="Schmutz J."/>
            <person name="Cardol P."/>
            <person name="Cerutti H."/>
            <person name="Chanfreau G."/>
            <person name="Chen C.L."/>
            <person name="Cognat V."/>
            <person name="Croft M.T."/>
            <person name="Dent R."/>
            <person name="Dutcher S."/>
            <person name="Fernandez E."/>
            <person name="Fukuzawa H."/>
            <person name="Gonzalez-Ballester D."/>
            <person name="Gonzalez-Halphen D."/>
            <person name="Hallmann A."/>
            <person name="Hanikenne M."/>
            <person name="Hippler M."/>
            <person name="Inwood W."/>
            <person name="Jabbari K."/>
            <person name="Kalanon M."/>
            <person name="Kuras R."/>
            <person name="Lefebvre P.A."/>
            <person name="Lemaire S.D."/>
            <person name="Lobanov A.V."/>
            <person name="Lohr M."/>
            <person name="Manuell A."/>
            <person name="Meier I."/>
            <person name="Mets L."/>
            <person name="Mittag M."/>
            <person name="Mittelmeier T."/>
            <person name="Moroney J.V."/>
            <person name="Moseley J."/>
            <person name="Napoli C."/>
            <person name="Nedelcu A.M."/>
            <person name="Niyogi K."/>
            <person name="Novoselov S.V."/>
            <person name="Paulsen I.T."/>
            <person name="Pazour G."/>
            <person name="Purton S."/>
            <person name="Ral J.P."/>
            <person name="Riano-Pachon D.M."/>
            <person name="Riekhof W."/>
            <person name="Rymarquis L."/>
            <person name="Schroda M."/>
            <person name="Stern D."/>
            <person name="Umen J."/>
            <person name="Willows R."/>
            <person name="Wilson N."/>
            <person name="Zimmer S.L."/>
            <person name="Allmer J."/>
            <person name="Balk J."/>
            <person name="Bisova K."/>
            <person name="Chen C.J."/>
            <person name="Elias M."/>
            <person name="Gendler K."/>
            <person name="Hauser C."/>
            <person name="Lamb M.R."/>
            <person name="Ledford H."/>
            <person name="Long J.C."/>
            <person name="Minagawa J."/>
            <person name="Page M.D."/>
            <person name="Pan J."/>
            <person name="Pootakham W."/>
            <person name="Roje S."/>
            <person name="Rose A."/>
            <person name="Stahlberg E."/>
            <person name="Terauchi A.M."/>
            <person name="Yang P."/>
            <person name="Ball S."/>
            <person name="Bowler C."/>
            <person name="Dieckmann C.L."/>
            <person name="Gladyshev V.N."/>
            <person name="Green P."/>
            <person name="Jorgensen R."/>
            <person name="Mayfield S."/>
            <person name="Mueller-Roeber B."/>
            <person name="Rajamani S."/>
            <person name="Sayre R.T."/>
            <person name="Brokstein P."/>
            <person name="Dubchak I."/>
            <person name="Goodstein D."/>
            <person name="Hornick L."/>
            <person name="Huang Y.W."/>
            <person name="Jhaveri J."/>
            <person name="Luo Y."/>
            <person name="Martinez D."/>
            <person name="Ngau W.C."/>
            <person name="Otillar B."/>
            <person name="Poliakov A."/>
            <person name="Porter A."/>
            <person name="Szajkowski L."/>
            <person name="Werner G."/>
            <person name="Zhou K."/>
            <person name="Grigoriev I.V."/>
            <person name="Rokhsar D.S."/>
            <person name="Grossman A.R."/>
        </authorList>
    </citation>
    <scope>NUCLEOTIDE SEQUENCE [LARGE SCALE GENOMIC DNA]</scope>
    <source>
        <strain evidence="3">CC-503</strain>
        <strain evidence="2">CC-503 cw92 mt+</strain>
    </source>
</reference>
<dbReference type="EMBL" id="CM008972">
    <property type="protein sequence ID" value="PNW76417.1"/>
    <property type="molecule type" value="Genomic_DNA"/>
</dbReference>
<keyword evidence="3" id="KW-1185">Reference proteome</keyword>
<dbReference type="RefSeq" id="XP_042919320.1">
    <property type="nucleotide sequence ID" value="XM_043067320.1"/>
</dbReference>
<dbReference type="KEGG" id="cre:CHLRE_11g467572v5"/>
<accession>A8JF11</accession>
<name>A8JF11_CHLRE</name>
<evidence type="ECO:0000313" key="3">
    <source>
        <dbReference type="Proteomes" id="UP000006906"/>
    </source>
</evidence>
<proteinExistence type="predicted"/>
<keyword evidence="1" id="KW-0472">Membrane</keyword>
<dbReference type="GeneID" id="5726949"/>
<dbReference type="Gramene" id="PNW76417">
    <property type="protein sequence ID" value="PNW76417"/>
    <property type="gene ID" value="CHLRE_11g467572v5"/>
</dbReference>
<organism evidence="2 3">
    <name type="scientific">Chlamydomonas reinhardtii</name>
    <name type="common">Chlamydomonas smithii</name>
    <dbReference type="NCBI Taxonomy" id="3055"/>
    <lineage>
        <taxon>Eukaryota</taxon>
        <taxon>Viridiplantae</taxon>
        <taxon>Chlorophyta</taxon>
        <taxon>core chlorophytes</taxon>
        <taxon>Chlorophyceae</taxon>
        <taxon>CS clade</taxon>
        <taxon>Chlamydomonadales</taxon>
        <taxon>Chlamydomonadaceae</taxon>
        <taxon>Chlamydomonas</taxon>
    </lineage>
</organism>
<dbReference type="RefSeq" id="XP_001701406.1">
    <property type="nucleotide sequence ID" value="XM_001701354.2"/>
</dbReference>
<sequence length="86" mass="9366">MANDYFRAQPAAHAHLALKVILRGEILVMWLATMALIAFLLPKSSLVETMGLVTAFVVAQQLTAIVELAQTLNGGPLFIPTWSSWS</sequence>
<dbReference type="Gramene" id="PNW76418">
    <property type="protein sequence ID" value="PNW76418"/>
    <property type="gene ID" value="CHLRE_11g467572v5"/>
</dbReference>
<dbReference type="Proteomes" id="UP000006906">
    <property type="component" value="Chromosome 11"/>
</dbReference>
<keyword evidence="1" id="KW-1133">Transmembrane helix</keyword>
<feature type="transmembrane region" description="Helical" evidence="1">
    <location>
        <begin position="20"/>
        <end position="41"/>
    </location>
</feature>
<evidence type="ECO:0000256" key="1">
    <source>
        <dbReference type="SAM" id="Phobius"/>
    </source>
</evidence>
<dbReference type="EMBL" id="CM008972">
    <property type="protein sequence ID" value="PNW76418.1"/>
    <property type="molecule type" value="Genomic_DNA"/>
</dbReference>
<protein>
    <submittedName>
        <fullName evidence="2">Uncharacterized protein</fullName>
    </submittedName>
</protein>
<evidence type="ECO:0000313" key="2">
    <source>
        <dbReference type="EMBL" id="PNW76418.1"/>
    </source>
</evidence>
<dbReference type="AlphaFoldDB" id="A8JF11"/>
<gene>
    <name evidence="2" type="ORF">CHLRE_11g467572v5</name>
</gene>
<keyword evidence="1" id="KW-0812">Transmembrane</keyword>
<dbReference type="HOGENOM" id="CLU_2501135_0_0_1"/>
<reference evidence="2" key="2">
    <citation type="submission" date="2017-07" db="EMBL/GenBank/DDBJ databases">
        <title>WGS assembly of Chlamydomonas reinhardtii.</title>
        <authorList>
            <consortium name="Chlamydomonas Annotation Team"/>
            <consortium name="JGI Annotation Team"/>
            <person name="Merchant S.S."/>
            <person name="Prochnik S.E."/>
            <person name="Vallon O."/>
            <person name="Harris E.H."/>
            <person name="Karpowicz S.J."/>
            <person name="Witman G.B."/>
            <person name="Terry A."/>
            <person name="Salamov A."/>
            <person name="Fritz-Laylin L.K."/>
            <person name="Marechal-Drouard L."/>
            <person name="Marshall W.F."/>
            <person name="Qu L.H."/>
            <person name="Nelson D.R."/>
            <person name="Sanderfoot A.A."/>
            <person name="Spalding M.H."/>
            <person name="Kapitonov V.V."/>
            <person name="Ren Q."/>
            <person name="Ferris P."/>
            <person name="Lindquist E."/>
            <person name="Shapiro H."/>
            <person name="Lucas S.M."/>
            <person name="Grimwood J."/>
            <person name="Schmutz J."/>
            <person name="Grigoriev I.V."/>
            <person name="Rokhsar D.S."/>
        </authorList>
    </citation>
    <scope>NUCLEOTIDE SEQUENCE</scope>
    <source>
        <strain evidence="2">CC-503 cw92 mt+</strain>
    </source>
</reference>
<dbReference type="PaxDb" id="3055-EDO97522"/>